<gene>
    <name evidence="6" type="ORF">G6N76_18495</name>
</gene>
<name>A0A6M1S3X1_9HYPH</name>
<comment type="caution">
    <text evidence="6">The sequence shown here is derived from an EMBL/GenBank/DDBJ whole genome shotgun (WGS) entry which is preliminary data.</text>
</comment>
<proteinExistence type="predicted"/>
<dbReference type="PRINTS" id="PR00032">
    <property type="entry name" value="HTHARAC"/>
</dbReference>
<reference evidence="6 7" key="1">
    <citation type="submission" date="2020-02" db="EMBL/GenBank/DDBJ databases">
        <title>Genome sequence of the type strain CCBAU10050 of Rhizobium daejeonense.</title>
        <authorList>
            <person name="Gao J."/>
            <person name="Sun J."/>
        </authorList>
    </citation>
    <scope>NUCLEOTIDE SEQUENCE [LARGE SCALE GENOMIC DNA]</scope>
    <source>
        <strain evidence="6 7">CCBAU10050</strain>
    </source>
</reference>
<dbReference type="GO" id="GO:0043565">
    <property type="term" value="F:sequence-specific DNA binding"/>
    <property type="evidence" value="ECO:0007669"/>
    <property type="project" value="InterPro"/>
</dbReference>
<dbReference type="PROSITE" id="PS00041">
    <property type="entry name" value="HTH_ARAC_FAMILY_1"/>
    <property type="match status" value="1"/>
</dbReference>
<organism evidence="6 7">
    <name type="scientific">Rhizobium daejeonense</name>
    <dbReference type="NCBI Taxonomy" id="240521"/>
    <lineage>
        <taxon>Bacteria</taxon>
        <taxon>Pseudomonadati</taxon>
        <taxon>Pseudomonadota</taxon>
        <taxon>Alphaproteobacteria</taxon>
        <taxon>Hyphomicrobiales</taxon>
        <taxon>Rhizobiaceae</taxon>
        <taxon>Rhizobium/Agrobacterium group</taxon>
        <taxon>Rhizobium</taxon>
    </lineage>
</organism>
<dbReference type="SMART" id="SM00342">
    <property type="entry name" value="HTH_ARAC"/>
    <property type="match status" value="1"/>
</dbReference>
<dbReference type="InterPro" id="IPR018060">
    <property type="entry name" value="HTH_AraC"/>
</dbReference>
<dbReference type="PANTHER" id="PTHR46796">
    <property type="entry name" value="HTH-TYPE TRANSCRIPTIONAL ACTIVATOR RHAS-RELATED"/>
    <property type="match status" value="1"/>
</dbReference>
<dbReference type="RefSeq" id="WP_163898770.1">
    <property type="nucleotide sequence ID" value="NZ_CP048426.1"/>
</dbReference>
<dbReference type="Pfam" id="PF12833">
    <property type="entry name" value="HTH_18"/>
    <property type="match status" value="1"/>
</dbReference>
<evidence type="ECO:0000256" key="2">
    <source>
        <dbReference type="ARBA" id="ARBA00023125"/>
    </source>
</evidence>
<dbReference type="EMBL" id="JAAKZH010000006">
    <property type="protein sequence ID" value="NGO65663.1"/>
    <property type="molecule type" value="Genomic_DNA"/>
</dbReference>
<feature type="region of interest" description="Disordered" evidence="4">
    <location>
        <begin position="252"/>
        <end position="275"/>
    </location>
</feature>
<keyword evidence="3" id="KW-0804">Transcription</keyword>
<evidence type="ECO:0000313" key="7">
    <source>
        <dbReference type="Proteomes" id="UP000477849"/>
    </source>
</evidence>
<feature type="domain" description="HTH araC/xylS-type" evidence="5">
    <location>
        <begin position="167"/>
        <end position="264"/>
    </location>
</feature>
<dbReference type="PANTHER" id="PTHR46796:SF14">
    <property type="entry name" value="TRANSCRIPTIONAL REGULATORY PROTEIN"/>
    <property type="match status" value="1"/>
</dbReference>
<dbReference type="InterPro" id="IPR050204">
    <property type="entry name" value="AraC_XylS_family_regulators"/>
</dbReference>
<dbReference type="SUPFAM" id="SSF46689">
    <property type="entry name" value="Homeodomain-like"/>
    <property type="match status" value="2"/>
</dbReference>
<evidence type="ECO:0000313" key="6">
    <source>
        <dbReference type="EMBL" id="NGO65663.1"/>
    </source>
</evidence>
<sequence>MKVTRFCGLGGHLSPLALGKREDCFCVVVQRQDIDRSILRKNGEIVFDGALSRGHLGIFDMREEWCSQHGSDFDHVCFQIPFARLRLFVEKAGRPEFTRLSCGEATTDDVVLGLAQALLPALDGPKRASQLFLDQIGLAMLAHLTQTYGGLHFPVRRKGTLAPWQERIATEFLSAHVSAPFSIADLAESCNLSRSYFIKAFKETFGKTPYRWLIDYRLAKAKEMLCSEASIADIAVACGFSDQSHFTRVFSETTGNPPGSWRRHNCPGQESTPRV</sequence>
<evidence type="ECO:0000256" key="4">
    <source>
        <dbReference type="SAM" id="MobiDB-lite"/>
    </source>
</evidence>
<dbReference type="GO" id="GO:0003700">
    <property type="term" value="F:DNA-binding transcription factor activity"/>
    <property type="evidence" value="ECO:0007669"/>
    <property type="project" value="InterPro"/>
</dbReference>
<dbReference type="InterPro" id="IPR018062">
    <property type="entry name" value="HTH_AraC-typ_CS"/>
</dbReference>
<dbReference type="InterPro" id="IPR020449">
    <property type="entry name" value="Tscrpt_reg_AraC-type_HTH"/>
</dbReference>
<dbReference type="InterPro" id="IPR009057">
    <property type="entry name" value="Homeodomain-like_sf"/>
</dbReference>
<dbReference type="PROSITE" id="PS01124">
    <property type="entry name" value="HTH_ARAC_FAMILY_2"/>
    <property type="match status" value="1"/>
</dbReference>
<keyword evidence="7" id="KW-1185">Reference proteome</keyword>
<evidence type="ECO:0000259" key="5">
    <source>
        <dbReference type="PROSITE" id="PS01124"/>
    </source>
</evidence>
<keyword evidence="2" id="KW-0238">DNA-binding</keyword>
<dbReference type="AlphaFoldDB" id="A0A6M1S3X1"/>
<evidence type="ECO:0000256" key="3">
    <source>
        <dbReference type="ARBA" id="ARBA00023163"/>
    </source>
</evidence>
<evidence type="ECO:0000256" key="1">
    <source>
        <dbReference type="ARBA" id="ARBA00023015"/>
    </source>
</evidence>
<dbReference type="Gene3D" id="1.10.10.60">
    <property type="entry name" value="Homeodomain-like"/>
    <property type="match status" value="2"/>
</dbReference>
<accession>A0A6M1S3X1</accession>
<keyword evidence="1" id="KW-0805">Transcription regulation</keyword>
<protein>
    <submittedName>
        <fullName evidence="6">Helix-turn-helix transcriptional regulator</fullName>
    </submittedName>
</protein>
<dbReference type="Proteomes" id="UP000477849">
    <property type="component" value="Unassembled WGS sequence"/>
</dbReference>